<dbReference type="AlphaFoldDB" id="A0A2G8LFC1"/>
<evidence type="ECO:0000256" key="4">
    <source>
        <dbReference type="ARBA" id="ARBA00022475"/>
    </source>
</evidence>
<dbReference type="EMBL" id="MRZV01000097">
    <property type="protein sequence ID" value="PIK58956.1"/>
    <property type="molecule type" value="Genomic_DNA"/>
</dbReference>
<dbReference type="Proteomes" id="UP000230750">
    <property type="component" value="Unassembled WGS sequence"/>
</dbReference>
<dbReference type="GO" id="GO:0005886">
    <property type="term" value="C:plasma membrane"/>
    <property type="evidence" value="ECO:0007669"/>
    <property type="project" value="UniProtKB-SubCell"/>
</dbReference>
<dbReference type="GO" id="GO:0006814">
    <property type="term" value="P:sodium ion transport"/>
    <property type="evidence" value="ECO:0007669"/>
    <property type="project" value="UniProtKB-KW"/>
</dbReference>
<gene>
    <name evidence="13" type="ORF">BSL78_04123</name>
</gene>
<keyword evidence="7" id="KW-0915">Sodium</keyword>
<evidence type="ECO:0000256" key="9">
    <source>
        <dbReference type="ARBA" id="ARBA00023136"/>
    </source>
</evidence>
<evidence type="ECO:0000256" key="8">
    <source>
        <dbReference type="ARBA" id="ARBA00023065"/>
    </source>
</evidence>
<keyword evidence="4" id="KW-1003">Cell membrane</keyword>
<evidence type="ECO:0000313" key="14">
    <source>
        <dbReference type="Proteomes" id="UP000230750"/>
    </source>
</evidence>
<sequence length="182" mass="19667">MSVEVNAFSGLDYFIFIAVLTVSVLIGIYHAMFAGRQKTSEQYFLANRSMHSFPVAVSVAVSIVSAITYLGTPAEVYLRGPGYWPSALSRPFAGYLVVNLLLPVFYNLKITSVFEYLGMRFSPTVRYIAVAVQFAANLLGMGLAVYAPALVLNAVTGLSLYGSILTVGIVCTFSVQLVVSKP</sequence>
<dbReference type="STRING" id="307972.A0A2G8LFC1"/>
<dbReference type="Pfam" id="PF00474">
    <property type="entry name" value="SSF"/>
    <property type="match status" value="1"/>
</dbReference>
<dbReference type="InterPro" id="IPR038377">
    <property type="entry name" value="Na/Glc_symporter_sf"/>
</dbReference>
<feature type="transmembrane region" description="Helical" evidence="12">
    <location>
        <begin position="92"/>
        <end position="108"/>
    </location>
</feature>
<comment type="similarity">
    <text evidence="2 11">Belongs to the sodium:solute symporter (SSF) (TC 2.A.21) family.</text>
</comment>
<comment type="caution">
    <text evidence="13">The sequence shown here is derived from an EMBL/GenBank/DDBJ whole genome shotgun (WGS) entry which is preliminary data.</text>
</comment>
<evidence type="ECO:0000256" key="12">
    <source>
        <dbReference type="SAM" id="Phobius"/>
    </source>
</evidence>
<evidence type="ECO:0000256" key="1">
    <source>
        <dbReference type="ARBA" id="ARBA00004651"/>
    </source>
</evidence>
<accession>A0A2G8LFC1</accession>
<proteinExistence type="inferred from homology"/>
<evidence type="ECO:0000256" key="10">
    <source>
        <dbReference type="ARBA" id="ARBA00023201"/>
    </source>
</evidence>
<dbReference type="Gene3D" id="1.20.1730.10">
    <property type="entry name" value="Sodium/glucose cotransporter"/>
    <property type="match status" value="1"/>
</dbReference>
<evidence type="ECO:0000256" key="11">
    <source>
        <dbReference type="RuleBase" id="RU362091"/>
    </source>
</evidence>
<keyword evidence="8" id="KW-0406">Ion transport</keyword>
<keyword evidence="9 12" id="KW-0472">Membrane</keyword>
<feature type="transmembrane region" description="Helical" evidence="12">
    <location>
        <begin position="158"/>
        <end position="179"/>
    </location>
</feature>
<keyword evidence="14" id="KW-1185">Reference proteome</keyword>
<dbReference type="OrthoDB" id="6132759at2759"/>
<dbReference type="PANTHER" id="PTHR42985:SF40">
    <property type="entry name" value="LD47995P-RELATED"/>
    <property type="match status" value="1"/>
</dbReference>
<dbReference type="GO" id="GO:0015293">
    <property type="term" value="F:symporter activity"/>
    <property type="evidence" value="ECO:0007669"/>
    <property type="project" value="TreeGrafter"/>
</dbReference>
<comment type="subcellular location">
    <subcellularLocation>
        <location evidence="1">Cell membrane</location>
        <topology evidence="1">Multi-pass membrane protein</topology>
    </subcellularLocation>
</comment>
<keyword evidence="10" id="KW-0739">Sodium transport</keyword>
<keyword evidence="5 12" id="KW-0812">Transmembrane</keyword>
<protein>
    <submittedName>
        <fullName evidence="13">Putative sodium-coupled monocarboxylate transporter 1</fullName>
    </submittedName>
</protein>
<organism evidence="13 14">
    <name type="scientific">Stichopus japonicus</name>
    <name type="common">Sea cucumber</name>
    <dbReference type="NCBI Taxonomy" id="307972"/>
    <lineage>
        <taxon>Eukaryota</taxon>
        <taxon>Metazoa</taxon>
        <taxon>Echinodermata</taxon>
        <taxon>Eleutherozoa</taxon>
        <taxon>Echinozoa</taxon>
        <taxon>Holothuroidea</taxon>
        <taxon>Aspidochirotacea</taxon>
        <taxon>Aspidochirotida</taxon>
        <taxon>Stichopodidae</taxon>
        <taxon>Apostichopus</taxon>
    </lineage>
</organism>
<dbReference type="InterPro" id="IPR001734">
    <property type="entry name" value="Na/solute_symporter"/>
</dbReference>
<feature type="transmembrane region" description="Helical" evidence="12">
    <location>
        <begin position="13"/>
        <end position="32"/>
    </location>
</feature>
<name>A0A2G8LFC1_STIJA</name>
<dbReference type="InterPro" id="IPR051163">
    <property type="entry name" value="Sodium:Solute_Symporter_SSF"/>
</dbReference>
<evidence type="ECO:0000256" key="6">
    <source>
        <dbReference type="ARBA" id="ARBA00022989"/>
    </source>
</evidence>
<reference evidence="13 14" key="1">
    <citation type="journal article" date="2017" name="PLoS Biol.">
        <title>The sea cucumber genome provides insights into morphological evolution and visceral regeneration.</title>
        <authorList>
            <person name="Zhang X."/>
            <person name="Sun L."/>
            <person name="Yuan J."/>
            <person name="Sun Y."/>
            <person name="Gao Y."/>
            <person name="Zhang L."/>
            <person name="Li S."/>
            <person name="Dai H."/>
            <person name="Hamel J.F."/>
            <person name="Liu C."/>
            <person name="Yu Y."/>
            <person name="Liu S."/>
            <person name="Lin W."/>
            <person name="Guo K."/>
            <person name="Jin S."/>
            <person name="Xu P."/>
            <person name="Storey K.B."/>
            <person name="Huan P."/>
            <person name="Zhang T."/>
            <person name="Zhou Y."/>
            <person name="Zhang J."/>
            <person name="Lin C."/>
            <person name="Li X."/>
            <person name="Xing L."/>
            <person name="Huo D."/>
            <person name="Sun M."/>
            <person name="Wang L."/>
            <person name="Mercier A."/>
            <person name="Li F."/>
            <person name="Yang H."/>
            <person name="Xiang J."/>
        </authorList>
    </citation>
    <scope>NUCLEOTIDE SEQUENCE [LARGE SCALE GENOMIC DNA]</scope>
    <source>
        <strain evidence="13">Shaxun</strain>
        <tissue evidence="13">Muscle</tissue>
    </source>
</reference>
<keyword evidence="3" id="KW-0813">Transport</keyword>
<feature type="transmembrane region" description="Helical" evidence="12">
    <location>
        <begin position="128"/>
        <end position="152"/>
    </location>
</feature>
<evidence type="ECO:0000256" key="3">
    <source>
        <dbReference type="ARBA" id="ARBA00022448"/>
    </source>
</evidence>
<dbReference type="PROSITE" id="PS50283">
    <property type="entry name" value="NA_SOLUT_SYMP_3"/>
    <property type="match status" value="1"/>
</dbReference>
<dbReference type="PANTHER" id="PTHR42985">
    <property type="entry name" value="SODIUM-COUPLED MONOCARBOXYLATE TRANSPORTER"/>
    <property type="match status" value="1"/>
</dbReference>
<keyword evidence="6 12" id="KW-1133">Transmembrane helix</keyword>
<feature type="transmembrane region" description="Helical" evidence="12">
    <location>
        <begin position="53"/>
        <end position="72"/>
    </location>
</feature>
<evidence type="ECO:0000313" key="13">
    <source>
        <dbReference type="EMBL" id="PIK58956.1"/>
    </source>
</evidence>
<evidence type="ECO:0000256" key="7">
    <source>
        <dbReference type="ARBA" id="ARBA00023053"/>
    </source>
</evidence>
<evidence type="ECO:0000256" key="2">
    <source>
        <dbReference type="ARBA" id="ARBA00006434"/>
    </source>
</evidence>
<evidence type="ECO:0000256" key="5">
    <source>
        <dbReference type="ARBA" id="ARBA00022692"/>
    </source>
</evidence>